<organism evidence="1 2">
    <name type="scientific">Arctia plantaginis</name>
    <name type="common">Wood tiger moth</name>
    <name type="synonym">Phalaena plantaginis</name>
    <dbReference type="NCBI Taxonomy" id="874455"/>
    <lineage>
        <taxon>Eukaryota</taxon>
        <taxon>Metazoa</taxon>
        <taxon>Ecdysozoa</taxon>
        <taxon>Arthropoda</taxon>
        <taxon>Hexapoda</taxon>
        <taxon>Insecta</taxon>
        <taxon>Pterygota</taxon>
        <taxon>Neoptera</taxon>
        <taxon>Endopterygota</taxon>
        <taxon>Lepidoptera</taxon>
        <taxon>Glossata</taxon>
        <taxon>Ditrysia</taxon>
        <taxon>Noctuoidea</taxon>
        <taxon>Erebidae</taxon>
        <taxon>Arctiinae</taxon>
        <taxon>Arctia</taxon>
    </lineage>
</organism>
<evidence type="ECO:0000313" key="2">
    <source>
        <dbReference type="Proteomes" id="UP000494256"/>
    </source>
</evidence>
<dbReference type="AlphaFoldDB" id="A0A8S0Z7F5"/>
<protein>
    <submittedName>
        <fullName evidence="1">Uncharacterized protein</fullName>
    </submittedName>
</protein>
<gene>
    <name evidence="1" type="ORF">APLA_LOCUS3744</name>
</gene>
<reference evidence="1 2" key="1">
    <citation type="submission" date="2020-04" db="EMBL/GenBank/DDBJ databases">
        <authorList>
            <person name="Wallbank WR R."/>
            <person name="Pardo Diaz C."/>
            <person name="Kozak K."/>
            <person name="Martin S."/>
            <person name="Jiggins C."/>
            <person name="Moest M."/>
            <person name="Warren A I."/>
            <person name="Byers J.R.P. K."/>
            <person name="Montejo-Kovacevich G."/>
            <person name="Yen C E."/>
        </authorList>
    </citation>
    <scope>NUCLEOTIDE SEQUENCE [LARGE SCALE GENOMIC DNA]</scope>
</reference>
<accession>A0A8S0Z7F5</accession>
<name>A0A8S0Z7F5_ARCPL</name>
<proteinExistence type="predicted"/>
<comment type="caution">
    <text evidence="1">The sequence shown here is derived from an EMBL/GenBank/DDBJ whole genome shotgun (WGS) entry which is preliminary data.</text>
</comment>
<evidence type="ECO:0000313" key="1">
    <source>
        <dbReference type="EMBL" id="CAB3228948.1"/>
    </source>
</evidence>
<sequence>MRPCSFRATPAVAYRARLTTSAAASAPSPTALATRLRLSPPTSHDTIVFMACKSCSHKLMHVHYFNSSRVIRLTCFSVFR</sequence>
<dbReference type="OrthoDB" id="8958038at2759"/>
<dbReference type="EMBL" id="CADEBD010000284">
    <property type="protein sequence ID" value="CAB3228948.1"/>
    <property type="molecule type" value="Genomic_DNA"/>
</dbReference>
<dbReference type="Proteomes" id="UP000494256">
    <property type="component" value="Unassembled WGS sequence"/>
</dbReference>